<evidence type="ECO:0000313" key="2">
    <source>
        <dbReference type="Proteomes" id="UP000005384"/>
    </source>
</evidence>
<dbReference type="AlphaFoldDB" id="G5IN88"/>
<protein>
    <submittedName>
        <fullName evidence="1">Uncharacterized protein</fullName>
    </submittedName>
</protein>
<name>G5IN88_9FIRM</name>
<organism evidence="1 2">
    <name type="scientific">Hungatella hathewayi WAL-18680</name>
    <dbReference type="NCBI Taxonomy" id="742737"/>
    <lineage>
        <taxon>Bacteria</taxon>
        <taxon>Bacillati</taxon>
        <taxon>Bacillota</taxon>
        <taxon>Clostridia</taxon>
        <taxon>Lachnospirales</taxon>
        <taxon>Lachnospiraceae</taxon>
        <taxon>Hungatella</taxon>
    </lineage>
</organism>
<evidence type="ECO:0000313" key="1">
    <source>
        <dbReference type="EMBL" id="EHI57059.1"/>
    </source>
</evidence>
<gene>
    <name evidence="1" type="ORF">HMPREF9473_04966</name>
</gene>
<dbReference type="HOGENOM" id="CLU_092022_1_0_9"/>
<keyword evidence="2" id="KW-1185">Reference proteome</keyword>
<dbReference type="Proteomes" id="UP000005384">
    <property type="component" value="Unassembled WGS sequence"/>
</dbReference>
<comment type="caution">
    <text evidence="1">The sequence shown here is derived from an EMBL/GenBank/DDBJ whole genome shotgun (WGS) entry which is preliminary data.</text>
</comment>
<accession>G5IN88</accession>
<reference evidence="1 2" key="1">
    <citation type="submission" date="2011-08" db="EMBL/GenBank/DDBJ databases">
        <title>The Genome Sequence of Clostridium hathewayi WAL-18680.</title>
        <authorList>
            <consortium name="The Broad Institute Genome Sequencing Platform"/>
            <person name="Earl A."/>
            <person name="Ward D."/>
            <person name="Feldgarden M."/>
            <person name="Gevers D."/>
            <person name="Finegold S.M."/>
            <person name="Summanen P.H."/>
            <person name="Molitoris D.R."/>
            <person name="Song M."/>
            <person name="Daigneault M."/>
            <person name="Allen-Vercoe E."/>
            <person name="Young S.K."/>
            <person name="Zeng Q."/>
            <person name="Gargeya S."/>
            <person name="Fitzgerald M."/>
            <person name="Haas B."/>
            <person name="Abouelleil A."/>
            <person name="Alvarado L."/>
            <person name="Arachchi H.M."/>
            <person name="Berlin A."/>
            <person name="Brown A."/>
            <person name="Chapman S.B."/>
            <person name="Chen Z."/>
            <person name="Dunbar C."/>
            <person name="Freedman E."/>
            <person name="Gearin G."/>
            <person name="Gellesch M."/>
            <person name="Goldberg J."/>
            <person name="Griggs A."/>
            <person name="Gujja S."/>
            <person name="Heiman D."/>
            <person name="Howarth C."/>
            <person name="Larson L."/>
            <person name="Lui A."/>
            <person name="MacDonald P.J.P."/>
            <person name="Montmayeur A."/>
            <person name="Murphy C."/>
            <person name="Neiman D."/>
            <person name="Pearson M."/>
            <person name="Priest M."/>
            <person name="Roberts A."/>
            <person name="Saif S."/>
            <person name="Shea T."/>
            <person name="Shenoy N."/>
            <person name="Sisk P."/>
            <person name="Stolte C."/>
            <person name="Sykes S."/>
            <person name="Wortman J."/>
            <person name="Nusbaum C."/>
            <person name="Birren B."/>
        </authorList>
    </citation>
    <scope>NUCLEOTIDE SEQUENCE [LARGE SCALE GENOMIC DNA]</scope>
    <source>
        <strain evidence="1 2">WAL-18680</strain>
    </source>
</reference>
<dbReference type="PATRIC" id="fig|742737.3.peg.4951"/>
<sequence>MWSLMELKEDPLFRHINQEDYHSYVMPAISDGRKKAETVNRETIYRVLREHKAMPEMVNTGNPLLVHSETLFEGGRTRIVIYEEVLRKIFLALESKGITMDFEELVFLHTAHEFYHCLEYWNGEDISRKCPAVDYRFLGVLPRKGLVQRTREIGAHAFAKEVCRLDFHPKLLDYLLWEREDEEFSDTYFKECMEMREMMMGDLKWQ</sequence>
<dbReference type="EMBL" id="ADLN01000127">
    <property type="protein sequence ID" value="EHI57059.1"/>
    <property type="molecule type" value="Genomic_DNA"/>
</dbReference>
<proteinExistence type="predicted"/>